<protein>
    <recommendedName>
        <fullName evidence="4">Cilia- and flagella-associated protein 54</fullName>
    </recommendedName>
</protein>
<evidence type="ECO:0000256" key="1">
    <source>
        <dbReference type="SAM" id="MobiDB-lite"/>
    </source>
</evidence>
<gene>
    <name evidence="2" type="ORF">GDO86_005631</name>
</gene>
<comment type="caution">
    <text evidence="2">The sequence shown here is derived from an EMBL/GenBank/DDBJ whole genome shotgun (WGS) entry which is preliminary data.</text>
</comment>
<dbReference type="PANTHER" id="PTHR33487:SF1">
    <property type="entry name" value="CILIA- AND FLAGELLA-ASSOCIATED PROTEIN 54"/>
    <property type="match status" value="1"/>
</dbReference>
<dbReference type="OrthoDB" id="2104158at2759"/>
<evidence type="ECO:0008006" key="4">
    <source>
        <dbReference type="Google" id="ProtNLM"/>
    </source>
</evidence>
<dbReference type="InterPro" id="IPR027912">
    <property type="entry name" value="CFAP54"/>
</dbReference>
<dbReference type="Pfam" id="PF14858">
    <property type="entry name" value="CFAP54_N"/>
    <property type="match status" value="1"/>
</dbReference>
<organism evidence="2 3">
    <name type="scientific">Hymenochirus boettgeri</name>
    <name type="common">Congo dwarf clawed frog</name>
    <dbReference type="NCBI Taxonomy" id="247094"/>
    <lineage>
        <taxon>Eukaryota</taxon>
        <taxon>Metazoa</taxon>
        <taxon>Chordata</taxon>
        <taxon>Craniata</taxon>
        <taxon>Vertebrata</taxon>
        <taxon>Euteleostomi</taxon>
        <taxon>Amphibia</taxon>
        <taxon>Batrachia</taxon>
        <taxon>Anura</taxon>
        <taxon>Pipoidea</taxon>
        <taxon>Pipidae</taxon>
        <taxon>Pipinae</taxon>
        <taxon>Hymenochirus</taxon>
    </lineage>
</organism>
<evidence type="ECO:0000313" key="3">
    <source>
        <dbReference type="Proteomes" id="UP000812440"/>
    </source>
</evidence>
<accession>A0A8T2J2P3</accession>
<dbReference type="GO" id="GO:0060271">
    <property type="term" value="P:cilium assembly"/>
    <property type="evidence" value="ECO:0007669"/>
    <property type="project" value="TreeGrafter"/>
</dbReference>
<reference evidence="2" key="1">
    <citation type="thesis" date="2020" institute="ProQuest LLC" country="789 East Eisenhower Parkway, Ann Arbor, MI, USA">
        <title>Comparative Genomics and Chromosome Evolution.</title>
        <authorList>
            <person name="Mudd A.B."/>
        </authorList>
    </citation>
    <scope>NUCLEOTIDE SEQUENCE</scope>
    <source>
        <strain evidence="2">Female2</strain>
        <tissue evidence="2">Blood</tissue>
    </source>
</reference>
<feature type="compositionally biased region" description="Polar residues" evidence="1">
    <location>
        <begin position="1093"/>
        <end position="1117"/>
    </location>
</feature>
<proteinExistence type="predicted"/>
<feature type="region of interest" description="Disordered" evidence="1">
    <location>
        <begin position="1063"/>
        <end position="1128"/>
    </location>
</feature>
<evidence type="ECO:0000313" key="2">
    <source>
        <dbReference type="EMBL" id="KAG8439495.1"/>
    </source>
</evidence>
<dbReference type="Proteomes" id="UP000812440">
    <property type="component" value="Chromosome 3"/>
</dbReference>
<sequence length="2667" mass="302978">MEPLPAAFYGEIDGKNPVIATFETELSQFLGYLRKTGKGSHQDYRQGSNTLFHIWVKYKPRLPTWYYQEKLLNVGDSLVVMKEYKLALFQCFGRYIEQFCSADINDITDVNQFKSTFFPNGTDDKNASLTFHALQGRCICLFQQVKTNLQNPESVKQCVNILSFLQLIMQVILPHEHLCWLIFNGSIHIYTICRHLMALGHSSKVLDYLLWVSVCLESSVPLLSLHYLTWRATLYTAVCQCYYDCEAGVHGEVFARRALSKINELRQLENISNSSDAEETKKIFAEATCKMAVMIFKRAVFESRRKPKGMLRPKQRNSLKDVEKLPWPRTNTEKLLVEMFDNGPVQLLAIIEALSNSNRRVFQAGPPVPDEPEIHDVIAELFFAGIDIISGGGNKAERGSRGHSQSEMWKLLEQSSLMDLAVEGKDSISAEAVVKFAKLAFSYEQWDIFDAVITPIYTFLQNQDATRWKKEEMNLKVLIAAEPLLSGKKHKHGFHNQEKINRNISIHSSLGIVDFEGDCQQDRPQDDQVLLAETVFACYCSSLQDILPDREIVTDVILFLWQKCKFVLQRLQAADGPKFIHKCEANSKWIYILCCIYEVMHHCNIMDNDAEIMAEAALKLAGISEGMADSVLKYSKKPEKSLEKINDDSVTPISYSTKSIHLKKNPVIQLNFAYETVDKAIKEMCLACSRTSVQNGKSVIDHYCAMRQHLKNTAVEQNSSSKSHVNKGMVMDLQIELIVTQHRVSVKLLNLLQGLVLRSWKEYELALLIIEAGKKILDISENTSYFNQLSPSKLTFFEAEKVKDTGDKEKKNDLSLSDKVSEHLSTLELHLLKLTKPSNGTDLTGQEDPVLLHAVVTCWPTVTAYKEVLKFKKKSRFLEFFVQLLQRVVNEEKFQRALEWATAVLDYLKRRNENLLGIRKTEVADDPMPTGSYKRYTAAIVKYHKDEEQPMLKKDRKQIKTEKSMTLPLGEAPDKKAFVTLKKRLLPIAWRYIKNKKLRKISTEEMPWRSQLNIFLAYTHFSMFRHSVDKLYINDSGWTQNTTRVLDPELFTLHHAGTVVMETETTSQDKRIASPGHLHPSLKLDLPSGIKLTGSNDFSEPSTNRSDPDTPRTQMTNDTEHSSRTIKEQVQPNMSSVILLDHLEKTYVHLKRAAVLAYRGGHWTLLQNTCRVIWNLTLELQLLTKQFEVTNGTFPLSRGVLNNELWLPFYLAADLILDMVVILQETGAVKIVDSNEKFSVPSCIGGVSYEEGGSNLAFEYPLDDINIIDIRWMCDLVLKAIELSFHVQKWESLVHLAIQFNIITHERYSEQVTPLLVHAQRMLNARMCEINSSITDEPSLIKYMFDQDEKINCRNYIGRQSPVGLKYRNIKNSEGKVNWKAQTALSDGKEIKAFAGVPLDVMDTLACFRETLQKSKYSSRALKHSRKLLALFLAHEKGLNARERMPSPCLPSGFGKVGFSDGALQAHQPVPPDLSEEQFHSLYSIESKPLPPAHILVVISSYNKTVEILHSHNQQGLKAQALHELGNLHLYAGNKRAAFKCWCQALDETLNMSDALNSWPELDSSPDSVRNGKCKDYSEKFLSRAGIWGCLQAAIITAKMYILTSSLNKRTECCILSALLFKALFQASLPHPTNNYEYASYEIGEGCEIPELIPGIDLFSDRYRANVATVIGSLSFVMCELHAASQNLMVLPLFTLYQYFVSMIGRDPVKSVEGRLLKINALVDLHLFTEAFHELSLLNHGKRIPSRTIQGLKFNGKTLNAPKFSSSMTIISRENLEVIEEVFNRQPSPYLQSVCDQSTMNKFILAKMKLILKLSSTINAISEAEGESCDVTEQGNNSKDSNDSVRFTLKKDITLSELKCALLNEAEKKLKDILHNLQEKYGWQLLQCSAMDLAVVIEAKLQLSEIAQQRHQTASSVALAFSTLLLLQNANIFTTNPPKHRKDKTSANECLNLPCETEAEQQLTIRTWLCCRLYLVCTLATQLRGIGIEGMSKEEFLDCSTIITQGIVEAESLGDTETQAFLMLQAAFHHIKEGHSTKGVQNILENIITLFEGKHFMSPAVCLTFAQSLILSADLIEMENERDQHLFWTKQIHFLTLAQTVIINQLESLGEVIENLDKNPMNLSPVQTLRNIYLPHINLLSKIKMRIDLSLLPSYNLHTTALKLCRISSFRAYDLEAEILFQKGMVEQKMSDMGDLEKSSSIKSFSEAISVSQNYDQNFSLIRKSYLEIALLYLHMITLDTKNLCMSLESEKASSNGQVDKRTEEKSTEKHLNASELYRFQIWTAIRAATQLGNAMLSCKQLIGMHSVSAQDLTGDLQSQVPVFVCMDLLTTYKKYLSDEKNPGGIGDATDDFPKEKLSWVHLIRYYNHLQRLLSMINTNGFTIPMEGNPSAGYIWLTSHFKYEVVARFLEMHQFLKKNLDSYATCCVNCSPGELFIGLEKPLTGSFEPLKKTEEEQKTQSKIPSSWEVPTNVFVRNNENVSSKGRENDSIEEELCVQWYCPSLERQEQKKSMVLLLYACKKKRSKIEDSTMIQPTNHLCGYIWLPLSSVIGIHEKLCTLKQKAEMVLQPEKDISLNDFREKAKYSAKSKTNLKTVCVPEEIQEIVKQICFEIHQLLRPVEDSKPFSQAPFDITLPSLIRLEKMFDLTHGSMLTKGCLLDWIVSQLT</sequence>
<dbReference type="PANTHER" id="PTHR33487">
    <property type="entry name" value="CILIA- AND FLAGELLA-ASSOCIATED PROTEIN 54"/>
    <property type="match status" value="1"/>
</dbReference>
<feature type="compositionally biased region" description="Basic and acidic residues" evidence="1">
    <location>
        <begin position="1118"/>
        <end position="1127"/>
    </location>
</feature>
<keyword evidence="3" id="KW-1185">Reference proteome</keyword>
<name>A0A8T2J2P3_9PIPI</name>
<dbReference type="EMBL" id="JAACNH010000006">
    <property type="protein sequence ID" value="KAG8439495.1"/>
    <property type="molecule type" value="Genomic_DNA"/>
</dbReference>